<dbReference type="Gene3D" id="3.30.70.1320">
    <property type="entry name" value="Multidrug efflux transporter AcrB pore domain like"/>
    <property type="match status" value="1"/>
</dbReference>
<sequence length="1108" mass="121680">MDKEHSHSLVYRVMNSFFPPILLVIALAFGAAAFWLTPKEEDPQIVVPMIDVLIDAPGLSARQVENQITEPIEKILSQIDGVEYVYSSSMEGAAQVIVRFYVGENREEALVKLYNKLYSNQDHIPSTVERWLVKPIEIDDVAIVVAAVYSKNAEQLDHDDLRRVSEQATLALKAVPNTNIVSVIGGQPRTIELALNAKAMANYKVTVSDLAQAFQLTHVKSSAGDIQTSGQRYSLESGQLFQSSEELGDFVVSVINGRPVYLRDVADIYDGPSEAKSDTWYRSVALNDAEEVPAVFISVAKQKGANAVTVANDVIATLRELESTQFPEEIGVDIIRNYGQTADEKVTNLISSLGISILTVVVFVGLFLNWRSALVVGIAIPISYGATLGVDLLFGYSINRVTLFALILALGLIVDDPIASIDNIERYLKRKELKRTDAIVLAMAEIRSALLMSTVAIVIVFTPMFFITGMMGPYMAPLAFNVPISVVFSTVIAFFITPWLAKKILKGSEERGHYQIKNTLLFKTYQRLLLPLLQSRKKSNGFLALVGLLFLIAASLPLFRSVPLKLLPYDNKNEFQLIVNMPENTDFVSTSNVLREFSDFLITVPEVQSVSGFSAIASPMDFNSMVRHYFLRNQPYQGELRIVLVDKKHRNMQSHEIVTRLRSDIEAIAFKHNAAIQIVEVPPGPPVISTITAEVYGNGFQSYSQLQEQAKQVANRLSREAFVSEVDTSVQGESKTLQFIIDQEKAALSGISVADINQTLQAANQGYTLAYLAKQNEVNPLAISIRLPRGDRDQLSALLQLYVRGSTASIKNSQDGGLVDAAKPLVQLSELGEFVNRETDQPIFHKNLKPVVYVYAEVTGRVPGEIIADVMADQDTPVQTYSVPVNERSYLNNGAGDSWSVAKGTDIVWSGEGEWKITVDVFRDLGIAYAAALFGVFIVMLIQTGLPAVSGIIMLAIPLTVIGIMPGFWLLNVLSSDINGYPNPSLFTATAMIGMIALAGIVVRNSLVLIEFVQQSLAKGQPLQDALIESGAVRMRPILLTAGTTLLGNIVITLDPIFNGLAWSIIFGITASTIFTLLVIPVVYNLAYQESHKSSAVSRERVTLMEDE</sequence>
<dbReference type="Pfam" id="PF00873">
    <property type="entry name" value="ACR_tran"/>
    <property type="match status" value="1"/>
</dbReference>
<organism evidence="2 3">
    <name type="scientific">Vibrio genomosp. F10</name>
    <dbReference type="NCBI Taxonomy" id="723171"/>
    <lineage>
        <taxon>Bacteria</taxon>
        <taxon>Pseudomonadati</taxon>
        <taxon>Pseudomonadota</taxon>
        <taxon>Gammaproteobacteria</taxon>
        <taxon>Vibrionales</taxon>
        <taxon>Vibrionaceae</taxon>
        <taxon>Vibrio</taxon>
    </lineage>
</organism>
<accession>A0A1B9QZN4</accession>
<dbReference type="SUPFAM" id="SSF82693">
    <property type="entry name" value="Multidrug efflux transporter AcrB pore domain, PN1, PN2, PC1 and PC2 subdomains"/>
    <property type="match status" value="3"/>
</dbReference>
<evidence type="ECO:0000313" key="2">
    <source>
        <dbReference type="EMBL" id="OCH76579.1"/>
    </source>
</evidence>
<protein>
    <submittedName>
        <fullName evidence="2">Acriflavine resistance protein B</fullName>
    </submittedName>
</protein>
<dbReference type="Gene3D" id="3.30.70.1440">
    <property type="entry name" value="Multidrug efflux transporter AcrB pore domain"/>
    <property type="match status" value="1"/>
</dbReference>
<feature type="transmembrane region" description="Helical" evidence="1">
    <location>
        <begin position="952"/>
        <end position="974"/>
    </location>
</feature>
<feature type="transmembrane region" description="Helical" evidence="1">
    <location>
        <begin position="1061"/>
        <end position="1084"/>
    </location>
</feature>
<feature type="transmembrane region" description="Helical" evidence="1">
    <location>
        <begin position="401"/>
        <end position="419"/>
    </location>
</feature>
<dbReference type="GO" id="GO:0042910">
    <property type="term" value="F:xenobiotic transmembrane transporter activity"/>
    <property type="evidence" value="ECO:0007669"/>
    <property type="project" value="TreeGrafter"/>
</dbReference>
<feature type="transmembrane region" description="Helical" evidence="1">
    <location>
        <begin position="986"/>
        <end position="1003"/>
    </location>
</feature>
<dbReference type="GO" id="GO:0005886">
    <property type="term" value="C:plasma membrane"/>
    <property type="evidence" value="ECO:0007669"/>
    <property type="project" value="TreeGrafter"/>
</dbReference>
<dbReference type="EMBL" id="MAJZ01000439">
    <property type="protein sequence ID" value="OCH76579.1"/>
    <property type="molecule type" value="Genomic_DNA"/>
</dbReference>
<feature type="transmembrane region" description="Helical" evidence="1">
    <location>
        <begin position="478"/>
        <end position="501"/>
    </location>
</feature>
<name>A0A1B9QZN4_9VIBR</name>
<proteinExistence type="predicted"/>
<dbReference type="Gene3D" id="3.30.2090.10">
    <property type="entry name" value="Multidrug efflux transporter AcrB TolC docking domain, DN and DC subdomains"/>
    <property type="match status" value="2"/>
</dbReference>
<feature type="transmembrane region" description="Helical" evidence="1">
    <location>
        <begin position="926"/>
        <end position="946"/>
    </location>
</feature>
<dbReference type="SUPFAM" id="SSF82714">
    <property type="entry name" value="Multidrug efflux transporter AcrB TolC docking domain, DN and DC subdomains"/>
    <property type="match status" value="2"/>
</dbReference>
<dbReference type="InterPro" id="IPR001036">
    <property type="entry name" value="Acrflvin-R"/>
</dbReference>
<reference evidence="3" key="1">
    <citation type="submission" date="2016-06" db="EMBL/GenBank/DDBJ databases">
        <authorList>
            <person name="Hehemann J.-H."/>
            <person name="Arevalo P."/>
            <person name="Datta M.S."/>
            <person name="Polz M.F."/>
        </authorList>
    </citation>
    <scope>NUCLEOTIDE SEQUENCE [LARGE SCALE GENOMIC DNA]</scope>
    <source>
        <strain evidence="3">9CSC122</strain>
    </source>
</reference>
<feature type="transmembrane region" description="Helical" evidence="1">
    <location>
        <begin position="374"/>
        <end position="394"/>
    </location>
</feature>
<evidence type="ECO:0000256" key="1">
    <source>
        <dbReference type="SAM" id="Phobius"/>
    </source>
</evidence>
<keyword evidence="1" id="KW-0472">Membrane</keyword>
<dbReference type="InterPro" id="IPR027463">
    <property type="entry name" value="AcrB_DN_DC_subdom"/>
</dbReference>
<feature type="transmembrane region" description="Helical" evidence="1">
    <location>
        <begin position="346"/>
        <end position="368"/>
    </location>
</feature>
<dbReference type="PANTHER" id="PTHR32063:SF16">
    <property type="entry name" value="CATION EFFLUX SYSTEM (ACRB_ACRD_ACRF FAMILY)"/>
    <property type="match status" value="1"/>
</dbReference>
<dbReference type="Gene3D" id="1.20.1640.10">
    <property type="entry name" value="Multidrug efflux transporter AcrB transmembrane domain"/>
    <property type="match status" value="2"/>
</dbReference>
<feature type="transmembrane region" description="Helical" evidence="1">
    <location>
        <begin position="439"/>
        <end position="466"/>
    </location>
</feature>
<dbReference type="PRINTS" id="PR00702">
    <property type="entry name" value="ACRIFLAVINRP"/>
</dbReference>
<dbReference type="SUPFAM" id="SSF82866">
    <property type="entry name" value="Multidrug efflux transporter AcrB transmembrane domain"/>
    <property type="match status" value="2"/>
</dbReference>
<dbReference type="PANTHER" id="PTHR32063">
    <property type="match status" value="1"/>
</dbReference>
<gene>
    <name evidence="2" type="ORF">A6E14_09060</name>
</gene>
<dbReference type="RefSeq" id="WP_065576731.1">
    <property type="nucleotide sequence ID" value="NZ_JBNGCH010000439.1"/>
</dbReference>
<keyword evidence="3" id="KW-1185">Reference proteome</keyword>
<comment type="caution">
    <text evidence="2">The sequence shown here is derived from an EMBL/GenBank/DDBJ whole genome shotgun (WGS) entry which is preliminary data.</text>
</comment>
<dbReference type="Proteomes" id="UP000093173">
    <property type="component" value="Unassembled WGS sequence"/>
</dbReference>
<dbReference type="Gene3D" id="3.30.70.1430">
    <property type="entry name" value="Multidrug efflux transporter AcrB pore domain"/>
    <property type="match status" value="2"/>
</dbReference>
<evidence type="ECO:0000313" key="3">
    <source>
        <dbReference type="Proteomes" id="UP000093173"/>
    </source>
</evidence>
<dbReference type="AlphaFoldDB" id="A0A1B9QZN4"/>
<feature type="transmembrane region" description="Helical" evidence="1">
    <location>
        <begin position="541"/>
        <end position="559"/>
    </location>
</feature>
<keyword evidence="1" id="KW-0812">Transmembrane</keyword>
<feature type="transmembrane region" description="Helical" evidence="1">
    <location>
        <begin position="17"/>
        <end position="36"/>
    </location>
</feature>
<keyword evidence="1" id="KW-1133">Transmembrane helix</keyword>